<evidence type="ECO:0000256" key="8">
    <source>
        <dbReference type="ARBA" id="ARBA00022840"/>
    </source>
</evidence>
<gene>
    <name evidence="11" type="primary">tsaE</name>
    <name evidence="11" type="ORF">Tsumi_00800</name>
</gene>
<keyword evidence="7" id="KW-0547">Nucleotide-binding</keyword>
<evidence type="ECO:0000256" key="6">
    <source>
        <dbReference type="ARBA" id="ARBA00022723"/>
    </source>
</evidence>
<evidence type="ECO:0000256" key="7">
    <source>
        <dbReference type="ARBA" id="ARBA00022741"/>
    </source>
</evidence>
<accession>A0ABQ0DZU5</accession>
<dbReference type="Pfam" id="PF02367">
    <property type="entry name" value="TsaE"/>
    <property type="match status" value="1"/>
</dbReference>
<evidence type="ECO:0000313" key="11">
    <source>
        <dbReference type="EMBL" id="GAB1250976.1"/>
    </source>
</evidence>
<keyword evidence="9" id="KW-0460">Magnesium</keyword>
<dbReference type="Proteomes" id="UP001628220">
    <property type="component" value="Unassembled WGS sequence"/>
</dbReference>
<dbReference type="PANTHER" id="PTHR33540:SF2">
    <property type="entry name" value="TRNA THREONYLCARBAMOYLADENOSINE BIOSYNTHESIS PROTEIN TSAE"/>
    <property type="match status" value="1"/>
</dbReference>
<comment type="subcellular location">
    <subcellularLocation>
        <location evidence="1">Cytoplasm</location>
    </subcellularLocation>
</comment>
<dbReference type="NCBIfam" id="TIGR00150">
    <property type="entry name" value="T6A_YjeE"/>
    <property type="match status" value="1"/>
</dbReference>
<proteinExistence type="inferred from homology"/>
<sequence>MISKAQNFDPIIIPSEQTIDEAARLFLRRTSPFRVFAFYAPMGAGKTTFIKALCRCLHISDVVNSPTFAIINRYGLEEAKGQMVTHIDCYRLKTLEEALSIGMQDYLSGEEYCFIEWPELIEPILDDELTLRIAIEEQPDGSRIVKPYLGAACKKED</sequence>
<keyword evidence="4" id="KW-0963">Cytoplasm</keyword>
<protein>
    <recommendedName>
        <fullName evidence="3">tRNA threonylcarbamoyladenosine biosynthesis protein TsaE</fullName>
    </recommendedName>
    <alternativeName>
        <fullName evidence="10">t(6)A37 threonylcarbamoyladenosine biosynthesis protein TsaE</fullName>
    </alternativeName>
</protein>
<keyword evidence="8" id="KW-0067">ATP-binding</keyword>
<evidence type="ECO:0000256" key="5">
    <source>
        <dbReference type="ARBA" id="ARBA00022694"/>
    </source>
</evidence>
<reference evidence="11 12" key="1">
    <citation type="journal article" date="2025" name="Int. J. Syst. Evol. Microbiol.">
        <title>Desulfovibrio falkowii sp. nov., Porphyromonas miyakawae sp. nov., Mediterraneibacter flintii sp. nov. and Owariibacterium komagatae gen. nov., sp. nov., isolated from human faeces.</title>
        <authorList>
            <person name="Hamaguchi T."/>
            <person name="Ohara M."/>
            <person name="Hisatomi A."/>
            <person name="Sekiguchi K."/>
            <person name="Takeda J.I."/>
            <person name="Ueyama J."/>
            <person name="Ito M."/>
            <person name="Nishiwaki H."/>
            <person name="Ogi T."/>
            <person name="Hirayama M."/>
            <person name="Ohkuma M."/>
            <person name="Sakamoto M."/>
            <person name="Ohno K."/>
        </authorList>
    </citation>
    <scope>NUCLEOTIDE SEQUENCE [LARGE SCALE GENOMIC DNA]</scope>
    <source>
        <strain evidence="11 12">13CB11C</strain>
    </source>
</reference>
<dbReference type="RefSeq" id="WP_411914804.1">
    <property type="nucleotide sequence ID" value="NZ_BAAFSF010000001.1"/>
</dbReference>
<dbReference type="InterPro" id="IPR027417">
    <property type="entry name" value="P-loop_NTPase"/>
</dbReference>
<evidence type="ECO:0000256" key="10">
    <source>
        <dbReference type="ARBA" id="ARBA00032441"/>
    </source>
</evidence>
<keyword evidence="5" id="KW-0819">tRNA processing</keyword>
<dbReference type="SUPFAM" id="SSF52540">
    <property type="entry name" value="P-loop containing nucleoside triphosphate hydrolases"/>
    <property type="match status" value="1"/>
</dbReference>
<name>A0ABQ0DZU5_9PORP</name>
<evidence type="ECO:0000256" key="3">
    <source>
        <dbReference type="ARBA" id="ARBA00019010"/>
    </source>
</evidence>
<evidence type="ECO:0000256" key="1">
    <source>
        <dbReference type="ARBA" id="ARBA00004496"/>
    </source>
</evidence>
<evidence type="ECO:0000313" key="12">
    <source>
        <dbReference type="Proteomes" id="UP001628220"/>
    </source>
</evidence>
<evidence type="ECO:0000256" key="2">
    <source>
        <dbReference type="ARBA" id="ARBA00007599"/>
    </source>
</evidence>
<evidence type="ECO:0000256" key="4">
    <source>
        <dbReference type="ARBA" id="ARBA00022490"/>
    </source>
</evidence>
<dbReference type="InterPro" id="IPR003442">
    <property type="entry name" value="T6A_TsaE"/>
</dbReference>
<dbReference type="PANTHER" id="PTHR33540">
    <property type="entry name" value="TRNA THREONYLCARBAMOYLADENOSINE BIOSYNTHESIS PROTEIN TSAE"/>
    <property type="match status" value="1"/>
</dbReference>
<comment type="caution">
    <text evidence="11">The sequence shown here is derived from an EMBL/GenBank/DDBJ whole genome shotgun (WGS) entry which is preliminary data.</text>
</comment>
<dbReference type="EMBL" id="BAAFSF010000001">
    <property type="protein sequence ID" value="GAB1250976.1"/>
    <property type="molecule type" value="Genomic_DNA"/>
</dbReference>
<keyword evidence="6" id="KW-0479">Metal-binding</keyword>
<keyword evidence="12" id="KW-1185">Reference proteome</keyword>
<comment type="similarity">
    <text evidence="2">Belongs to the TsaE family.</text>
</comment>
<evidence type="ECO:0000256" key="9">
    <source>
        <dbReference type="ARBA" id="ARBA00022842"/>
    </source>
</evidence>
<organism evidence="11 12">
    <name type="scientific">Porphyromonas miyakawae</name>
    <dbReference type="NCBI Taxonomy" id="3137470"/>
    <lineage>
        <taxon>Bacteria</taxon>
        <taxon>Pseudomonadati</taxon>
        <taxon>Bacteroidota</taxon>
        <taxon>Bacteroidia</taxon>
        <taxon>Bacteroidales</taxon>
        <taxon>Porphyromonadaceae</taxon>
        <taxon>Porphyromonas</taxon>
    </lineage>
</organism>
<dbReference type="Gene3D" id="3.40.50.300">
    <property type="entry name" value="P-loop containing nucleotide triphosphate hydrolases"/>
    <property type="match status" value="1"/>
</dbReference>